<dbReference type="CDD" id="cd20160">
    <property type="entry name" value="PWWP_PRKCBP1"/>
    <property type="match status" value="1"/>
</dbReference>
<feature type="compositionally biased region" description="Basic residues" evidence="15">
    <location>
        <begin position="2183"/>
        <end position="2193"/>
    </location>
</feature>
<feature type="compositionally biased region" description="Low complexity" evidence="15">
    <location>
        <begin position="713"/>
        <end position="724"/>
    </location>
</feature>
<feature type="compositionally biased region" description="Basic and acidic residues" evidence="15">
    <location>
        <begin position="1758"/>
        <end position="1769"/>
    </location>
</feature>
<feature type="compositionally biased region" description="Polar residues" evidence="15">
    <location>
        <begin position="1070"/>
        <end position="1079"/>
    </location>
</feature>
<dbReference type="PROSITE" id="PS50016">
    <property type="entry name" value="ZF_PHD_2"/>
    <property type="match status" value="1"/>
</dbReference>
<dbReference type="OMA" id="KKHQWCA"/>
<comment type="subcellular location">
    <subcellularLocation>
        <location evidence="2">Chromosome</location>
    </subcellularLocation>
    <subcellularLocation>
        <location evidence="1">Nucleus</location>
    </subcellularLocation>
</comment>
<dbReference type="GO" id="GO:0140006">
    <property type="term" value="F:histone H3 reader activity"/>
    <property type="evidence" value="ECO:0007669"/>
    <property type="project" value="UniProtKB-ARBA"/>
</dbReference>
<feature type="domain" description="PWWP" evidence="18">
    <location>
        <begin position="582"/>
        <end position="632"/>
    </location>
</feature>
<dbReference type="InterPro" id="IPR057053">
    <property type="entry name" value="MYND_ZMYND11_ZMYD8"/>
</dbReference>
<feature type="region of interest" description="Disordered" evidence="15">
    <location>
        <begin position="1580"/>
        <end position="1645"/>
    </location>
</feature>
<dbReference type="KEGG" id="hazt:108677761"/>
<organism evidence="20 21">
    <name type="scientific">Hyalella azteca</name>
    <name type="common">Amphipod</name>
    <dbReference type="NCBI Taxonomy" id="294128"/>
    <lineage>
        <taxon>Eukaryota</taxon>
        <taxon>Metazoa</taxon>
        <taxon>Ecdysozoa</taxon>
        <taxon>Arthropoda</taxon>
        <taxon>Crustacea</taxon>
        <taxon>Multicrustacea</taxon>
        <taxon>Malacostraca</taxon>
        <taxon>Eumalacostraca</taxon>
        <taxon>Peracarida</taxon>
        <taxon>Amphipoda</taxon>
        <taxon>Senticaudata</taxon>
        <taxon>Talitrida</taxon>
        <taxon>Talitroidea</taxon>
        <taxon>Hyalellidae</taxon>
        <taxon>Hyalella</taxon>
    </lineage>
</organism>
<keyword evidence="5 13" id="KW-0863">Zinc-finger</keyword>
<dbReference type="GO" id="GO:0005694">
    <property type="term" value="C:chromosome"/>
    <property type="evidence" value="ECO:0007669"/>
    <property type="project" value="UniProtKB-SubCell"/>
</dbReference>
<feature type="compositionally biased region" description="Gly residues" evidence="15">
    <location>
        <begin position="1214"/>
        <end position="1239"/>
    </location>
</feature>
<feature type="compositionally biased region" description="Polar residues" evidence="15">
    <location>
        <begin position="734"/>
        <end position="762"/>
    </location>
</feature>
<evidence type="ECO:0000256" key="13">
    <source>
        <dbReference type="PROSITE-ProRule" id="PRU00134"/>
    </source>
</evidence>
<feature type="coiled-coil region" evidence="14">
    <location>
        <begin position="1993"/>
        <end position="2024"/>
    </location>
</feature>
<evidence type="ECO:0000259" key="17">
    <source>
        <dbReference type="PROSITE" id="PS50016"/>
    </source>
</evidence>
<feature type="compositionally biased region" description="Low complexity" evidence="15">
    <location>
        <begin position="1741"/>
        <end position="1756"/>
    </location>
</feature>
<dbReference type="CTD" id="23613"/>
<feature type="compositionally biased region" description="Polar residues" evidence="15">
    <location>
        <begin position="1105"/>
        <end position="1114"/>
    </location>
</feature>
<evidence type="ECO:0000256" key="10">
    <source>
        <dbReference type="ARBA" id="ARBA00023163"/>
    </source>
</evidence>
<dbReference type="GO" id="GO:0003714">
    <property type="term" value="F:transcription corepressor activity"/>
    <property type="evidence" value="ECO:0007669"/>
    <property type="project" value="TreeGrafter"/>
</dbReference>
<dbReference type="InterPro" id="IPR056987">
    <property type="entry name" value="ZMYND8_CC"/>
</dbReference>
<evidence type="ECO:0000313" key="21">
    <source>
        <dbReference type="RefSeq" id="XP_047736968.1"/>
    </source>
</evidence>
<feature type="region of interest" description="Disordered" evidence="15">
    <location>
        <begin position="700"/>
        <end position="765"/>
    </location>
</feature>
<feature type="compositionally biased region" description="Low complexity" evidence="15">
    <location>
        <begin position="2258"/>
        <end position="2288"/>
    </location>
</feature>
<dbReference type="SMART" id="SM00297">
    <property type="entry name" value="BROMO"/>
    <property type="match status" value="1"/>
</dbReference>
<dbReference type="InterPro" id="IPR001487">
    <property type="entry name" value="Bromodomain"/>
</dbReference>
<dbReference type="InterPro" id="IPR013083">
    <property type="entry name" value="Znf_RING/FYVE/PHD"/>
</dbReference>
<accession>A0A979FJT6</accession>
<feature type="region of interest" description="Disordered" evidence="15">
    <location>
        <begin position="1194"/>
        <end position="1292"/>
    </location>
</feature>
<dbReference type="Gene3D" id="6.10.140.2220">
    <property type="match status" value="1"/>
</dbReference>
<dbReference type="PROSITE" id="PS01359">
    <property type="entry name" value="ZF_PHD_1"/>
    <property type="match status" value="1"/>
</dbReference>
<feature type="region of interest" description="Disordered" evidence="15">
    <location>
        <begin position="1013"/>
        <end position="1032"/>
    </location>
</feature>
<feature type="region of interest" description="Disordered" evidence="15">
    <location>
        <begin position="1793"/>
        <end position="1866"/>
    </location>
</feature>
<dbReference type="InterPro" id="IPR011011">
    <property type="entry name" value="Znf_FYVE_PHD"/>
</dbReference>
<dbReference type="PANTHER" id="PTHR46453">
    <property type="entry name" value="PROTEIN KINASE C-BINDING PROTEIN 1"/>
    <property type="match status" value="1"/>
</dbReference>
<dbReference type="InterPro" id="IPR001965">
    <property type="entry name" value="Znf_PHD"/>
</dbReference>
<proteinExistence type="predicted"/>
<feature type="compositionally biased region" description="Polar residues" evidence="15">
    <location>
        <begin position="1497"/>
        <end position="1521"/>
    </location>
</feature>
<feature type="region of interest" description="Disordered" evidence="15">
    <location>
        <begin position="1044"/>
        <end position="1086"/>
    </location>
</feature>
<dbReference type="InterPro" id="IPR019786">
    <property type="entry name" value="Zinc_finger_PHD-type_CS"/>
</dbReference>
<feature type="domain" description="Bromo" evidence="16">
    <location>
        <begin position="470"/>
        <end position="540"/>
    </location>
</feature>
<keyword evidence="4" id="KW-0479">Metal-binding</keyword>
<dbReference type="Pfam" id="PF00439">
    <property type="entry name" value="Bromodomain"/>
    <property type="match status" value="1"/>
</dbReference>
<name>A0A979FJT6_HYAAZ</name>
<dbReference type="SMART" id="SM00293">
    <property type="entry name" value="PWWP"/>
    <property type="match status" value="1"/>
</dbReference>
<evidence type="ECO:0000256" key="15">
    <source>
        <dbReference type="SAM" id="MobiDB-lite"/>
    </source>
</evidence>
<keyword evidence="10" id="KW-0804">Transcription</keyword>
<dbReference type="CDD" id="cd15538">
    <property type="entry name" value="PHD_PRKCBP1"/>
    <property type="match status" value="1"/>
</dbReference>
<evidence type="ECO:0000256" key="4">
    <source>
        <dbReference type="ARBA" id="ARBA00022723"/>
    </source>
</evidence>
<feature type="region of interest" description="Disordered" evidence="15">
    <location>
        <begin position="2258"/>
        <end position="2292"/>
    </location>
</feature>
<evidence type="ECO:0000256" key="5">
    <source>
        <dbReference type="ARBA" id="ARBA00022771"/>
    </source>
</evidence>
<dbReference type="PRINTS" id="PR00503">
    <property type="entry name" value="BROMODOMAIN"/>
</dbReference>
<dbReference type="SUPFAM" id="SSF57903">
    <property type="entry name" value="FYVE/PHD zinc finger"/>
    <property type="match status" value="1"/>
</dbReference>
<feature type="compositionally biased region" description="Acidic residues" evidence="15">
    <location>
        <begin position="1429"/>
        <end position="1447"/>
    </location>
</feature>
<feature type="compositionally biased region" description="Low complexity" evidence="15">
    <location>
        <begin position="1522"/>
        <end position="1532"/>
    </location>
</feature>
<dbReference type="InterPro" id="IPR002893">
    <property type="entry name" value="Znf_MYND"/>
</dbReference>
<feature type="compositionally biased region" description="Low complexity" evidence="15">
    <location>
        <begin position="1800"/>
        <end position="1831"/>
    </location>
</feature>
<feature type="domain" description="MYND-type" evidence="19">
    <location>
        <begin position="2054"/>
        <end position="2088"/>
    </location>
</feature>
<dbReference type="InterPro" id="IPR018866">
    <property type="entry name" value="Znf-4CXXC_R1"/>
</dbReference>
<dbReference type="PANTHER" id="PTHR46453:SF5">
    <property type="entry name" value="PROTEIN KINASE C-BINDING PROTEIN 1 ISOFORM X1"/>
    <property type="match status" value="1"/>
</dbReference>
<dbReference type="GeneID" id="108677761"/>
<keyword evidence="6" id="KW-0862">Zinc</keyword>
<feature type="region of interest" description="Disordered" evidence="15">
    <location>
        <begin position="1398"/>
        <end position="1469"/>
    </location>
</feature>
<evidence type="ECO:0000313" key="20">
    <source>
        <dbReference type="Proteomes" id="UP000694843"/>
    </source>
</evidence>
<reference evidence="21" key="1">
    <citation type="submission" date="2025-08" db="UniProtKB">
        <authorList>
            <consortium name="RefSeq"/>
        </authorList>
    </citation>
    <scope>IDENTIFICATION</scope>
    <source>
        <tissue evidence="21">Whole organism</tissue>
    </source>
</reference>
<evidence type="ECO:0000259" key="16">
    <source>
        <dbReference type="PROSITE" id="PS50014"/>
    </source>
</evidence>
<dbReference type="GO" id="GO:0005634">
    <property type="term" value="C:nucleus"/>
    <property type="evidence" value="ECO:0007669"/>
    <property type="project" value="UniProtKB-SubCell"/>
</dbReference>
<evidence type="ECO:0000256" key="3">
    <source>
        <dbReference type="ARBA" id="ARBA00022454"/>
    </source>
</evidence>
<dbReference type="PROSITE" id="PS01360">
    <property type="entry name" value="ZF_MYND_1"/>
    <property type="match status" value="1"/>
</dbReference>
<keyword evidence="14" id="KW-0175">Coiled coil</keyword>
<evidence type="ECO:0000259" key="18">
    <source>
        <dbReference type="PROSITE" id="PS50812"/>
    </source>
</evidence>
<keyword evidence="8" id="KW-0805">Transcription regulation</keyword>
<evidence type="ECO:0000256" key="8">
    <source>
        <dbReference type="ARBA" id="ARBA00023015"/>
    </source>
</evidence>
<dbReference type="InterPro" id="IPR019787">
    <property type="entry name" value="Znf_PHD-finger"/>
</dbReference>
<feature type="region of interest" description="Disordered" evidence="15">
    <location>
        <begin position="1497"/>
        <end position="1565"/>
    </location>
</feature>
<dbReference type="Gene3D" id="2.30.30.140">
    <property type="match status" value="1"/>
</dbReference>
<feature type="region of interest" description="Disordered" evidence="15">
    <location>
        <begin position="2183"/>
        <end position="2206"/>
    </location>
</feature>
<feature type="compositionally biased region" description="Acidic residues" evidence="15">
    <location>
        <begin position="1264"/>
        <end position="1289"/>
    </location>
</feature>
<dbReference type="Pfam" id="PF00855">
    <property type="entry name" value="PWWP"/>
    <property type="match status" value="1"/>
</dbReference>
<evidence type="ECO:0000256" key="6">
    <source>
        <dbReference type="ARBA" id="ARBA00022833"/>
    </source>
</evidence>
<keyword evidence="3" id="KW-0158">Chromosome</keyword>
<feature type="compositionally biased region" description="Polar residues" evidence="15">
    <location>
        <begin position="1615"/>
        <end position="1626"/>
    </location>
</feature>
<feature type="compositionally biased region" description="Polar residues" evidence="15">
    <location>
        <begin position="333"/>
        <end position="346"/>
    </location>
</feature>
<feature type="region of interest" description="Disordered" evidence="15">
    <location>
        <begin position="1103"/>
        <end position="1128"/>
    </location>
</feature>
<feature type="compositionally biased region" description="Low complexity" evidence="15">
    <location>
        <begin position="347"/>
        <end position="368"/>
    </location>
</feature>
<dbReference type="GO" id="GO:0005737">
    <property type="term" value="C:cytoplasm"/>
    <property type="evidence" value="ECO:0007669"/>
    <property type="project" value="TreeGrafter"/>
</dbReference>
<dbReference type="PROSITE" id="PS50865">
    <property type="entry name" value="ZF_MYND_2"/>
    <property type="match status" value="1"/>
</dbReference>
<feature type="compositionally biased region" description="Acidic residues" evidence="15">
    <location>
        <begin position="1017"/>
        <end position="1030"/>
    </location>
</feature>
<dbReference type="Gene3D" id="1.20.920.10">
    <property type="entry name" value="Bromodomain-like"/>
    <property type="match status" value="1"/>
</dbReference>
<feature type="compositionally biased region" description="Polar residues" evidence="15">
    <location>
        <begin position="1453"/>
        <end position="1469"/>
    </location>
</feature>
<keyword evidence="11" id="KW-0539">Nucleus</keyword>
<feature type="region of interest" description="Disordered" evidence="15">
    <location>
        <begin position="793"/>
        <end position="834"/>
    </location>
</feature>
<evidence type="ECO:0000256" key="12">
    <source>
        <dbReference type="PROSITE-ProRule" id="PRU00035"/>
    </source>
</evidence>
<evidence type="ECO:0000256" key="9">
    <source>
        <dbReference type="ARBA" id="ARBA00023117"/>
    </source>
</evidence>
<evidence type="ECO:0000256" key="7">
    <source>
        <dbReference type="ARBA" id="ARBA00022853"/>
    </source>
</evidence>
<evidence type="ECO:0000256" key="14">
    <source>
        <dbReference type="SAM" id="Coils"/>
    </source>
</evidence>
<dbReference type="SUPFAM" id="SSF144232">
    <property type="entry name" value="HIT/MYND zinc finger-like"/>
    <property type="match status" value="1"/>
</dbReference>
<dbReference type="PROSITE" id="PS50014">
    <property type="entry name" value="BROMODOMAIN_2"/>
    <property type="match status" value="1"/>
</dbReference>
<dbReference type="RefSeq" id="XP_047736968.1">
    <property type="nucleotide sequence ID" value="XM_047881012.1"/>
</dbReference>
<gene>
    <name evidence="21" type="primary">LOC108677761</name>
</gene>
<dbReference type="InterPro" id="IPR036427">
    <property type="entry name" value="Bromodomain-like_sf"/>
</dbReference>
<feature type="compositionally biased region" description="Polar residues" evidence="15">
    <location>
        <begin position="1685"/>
        <end position="1694"/>
    </location>
</feature>
<dbReference type="Pfam" id="PF23460">
    <property type="entry name" value="ZMYND8_CC"/>
    <property type="match status" value="1"/>
</dbReference>
<feature type="region of interest" description="Disordered" evidence="15">
    <location>
        <begin position="321"/>
        <end position="380"/>
    </location>
</feature>
<dbReference type="InterPro" id="IPR000313">
    <property type="entry name" value="PWWP_dom"/>
</dbReference>
<sequence>MCVSSPPFTPRFYAVKSRYCAEPTLTPSISKVFSFRSFKNYCVPETQVSYDFCEKRNLEFSRKINDFDFNNCFWINYKLGSCSNLHKSVEISVNILIKLIYFGFMSDIVYIVVYQKNQFNRDCVQEVCKEFCRIDTDVTSSGLITGSCQALPSLKLEFCRLKSGFLCPDFNTCKKLSWQLWLLLIFFTACEKLLCKSTRCAAGSRTATCILLPCDFQVFDEFVMEPESQKASLDGGLTCGTAIPSPVCPTPPLLASVGASLDEAEVESGLSAQSSCAASPSTSEKSGRSSRASLSATRASRKKDVSDHPLRPKVLLSKLALSGVDDAEDGRKSSASNPHSRSSTPDKSQSNSASKRKNSSSSINLELSASKKKKTNKSSTLGASEQCGVLNDNYCWECHRDGEFICCEMCPRVYHLRCANLESAPPQDWACHHCHAIMLADNVENRSRAMQLISVDQLGMMLKFALKRAKKTPMMEPFTKPVDVVQFPTYHEVVLHPVDFTTLEANINNRVYGSTEAFVADVGWILHNSVIFNGANSKVTNLARTAVKIIKQEMSEIETCPDCYMNAHQLPDTWFTEACRLAHPLVWARLKGFPYWPAKAVKWHNSSVDVRFFGRHDKAWVSAKDCYLLSEKMPVALKGRNKTLESCMTEVKAHIECLKKRFGSFVYAPHKLPFSPSDPQQVQVLLPLYKGPPLALLHALNPSSAAPSDDETSSVGSSDSAASSRRSRREKNINEMSSDVPEQSTPYESISNQPEESMSNFEPESEGIEITEHQTQCLVSSKLDLNEDCEVTDDEKRQDMAGGSNIEAQKFNKFEEKDENDEQEAKNTLQDEGDVDAIDGSAMKRVTTVTKDHFVETLNTEDQTGHTSGSVLEVHEQSSLSSRLPETTSHLTEENYTHSVSGHIVSEHTLTVTEEGDLHTENNVSLAQHEDLCSKDVDSCDKTYNSIASASCDKFAATNNQVHVYEEEDVTKAEESFLCGDETGGGNVVCEVGNVDDHQLCEEEIDEETERRLLDAGTEEGNDDANEEEEKLMGEQVECASPIASGSSTTEVLKEEEATDADTNPLVKLSSKSDGTEGQASGDGTEVNINYLEESLLAFDREQEQMATQSCSSDELSDHEQSSPQLAKMQSEASGMFKASSSVAAEAEAMFSFGSLGCTISAVTANKDSISFKPQGMKKFPLPEYGESKVKEMAGVGKGEGEQEKNKGCSTGQSNGGQGSDGGSSDDGGGGDRGQGVGGHGRKSGGEDGGEEKKGNNFIKPVLQDEEEVEEDEEEDDFGDEDANDDADENVNFSGELQALQKMTESRIESLSPSIAACLPSGVSASVCISSVSATKSYSKPPDAAKYPSLSTDVSKYSDDVADETARTVSRSLALGCTITPALLGGSVSVAVCGANKRKASDLDDQEDQSRRKKLMRLSDAGSNASSDEMNDPEEEEDYEDDAEEENNDQKISDTASQLPSSVSVTTLHASSSLTIRETNTSRTGAHLLPDSVSVTSVSAPLESSNLNTNDGTENSRGSDVSSNNEKSNNKSYTISRLENTCTSQSRDSPGSQGSPTLNLKSSSTEDLIESVLKRGCLARLSQSDDSNDSENKPSTPRRKSSDSNSDTAADTLSRISKQVSISSVSAKAPSKRDSSSPDSALSSSLSALGSSISISISSASVSNTSSMVSSSSVSVIRNLERNTAKSQKSSNDEVASEKSNDTSQSSKAAKEIPGLARDVDIKPTLDASGRVITSGSVKESSPSTATATSGSSTASDQKTRSSPKKEDQSPNSISGVDTSKINASVSIIAVSTMAEKSRATSTTASSRPSSGTSARSNSSSPGHSSRASPAVGNISIKGSSLLQETLPTVPPPPPLSQAQQTATSMSRGMNFAAPGAINGPVRNVAMMRGMAPGLVVGGGRMACPPLRPQNMQGVVPPPEAGHLSQQLHQHSHKLAEIMRASLEEVLSGLVVAGTPEARVAALQLELERSNWRHQQEVMEVRHNSDIMLGEMRASLEAEKHRAVEEMRRSMEQQQVEIRRQMERRLSEKISEVKRQCDVEKQRAVEDTKKKQWCANCGKEALFFCCWNTSYCDYPCQQAHWPHHMAVCGQNSDGGGGGGTNNGAVNSHEAATAAVTDAVNGDITAGQHGSRGPTPIHGIVSQGSCGGGDVSVGDDDGGVLVNEAVQIRPPLLVRPQPRLAPLVKKKKKKKVHGASHGNENPSTCSLAKNNITSVGQLGVFSDMLSSLSSFKDKNLDIISSSLMSHSSNAAILPPITSKSKIMPSKSSSSNSVASSHASKFQSSKSSESPPAFIKNSPKAWMDWFIEQSGSEGIKSNLQAGKTKTKPTIHATPVTFLSSDAMPKKKKRKSTPCVRRKMDHVLTPEEITQEMLDRVAKTPKEKTHDQETGTSCHQCRQKTADFKTICRSGSCVGLRGYFCGPCLNTRYGEDARTALLNPTWHCPVCRKICNCSLCRKAYDKDSLAGFKIGIQGRGSPTSNPDTSKTKKSNKLAEVFRRDRVSIDKSNDLSISEAGEESRGRYEIVSHDEIVAITSTSQTSVASDDGLGQALGGNKLSISAMDDGQCIIDDADEITVEEIKVEIPE</sequence>
<feature type="compositionally biased region" description="Low complexity" evidence="15">
    <location>
        <begin position="1603"/>
        <end position="1614"/>
    </location>
</feature>
<dbReference type="FunFam" id="6.10.140.2220:FF:000002">
    <property type="entry name" value="Protein kinase C-binding protein 1 isoform C"/>
    <property type="match status" value="1"/>
</dbReference>
<dbReference type="OrthoDB" id="298344at2759"/>
<feature type="compositionally biased region" description="Low complexity" evidence="15">
    <location>
        <begin position="279"/>
        <end position="298"/>
    </location>
</feature>
<evidence type="ECO:0000259" key="19">
    <source>
        <dbReference type="PROSITE" id="PS50865"/>
    </source>
</evidence>
<dbReference type="Gene3D" id="3.30.40.10">
    <property type="entry name" value="Zinc/RING finger domain, C3HC4 (zinc finger)"/>
    <property type="match status" value="1"/>
</dbReference>
<keyword evidence="7" id="KW-0156">Chromatin regulator</keyword>
<feature type="region of interest" description="Disordered" evidence="15">
    <location>
        <begin position="271"/>
        <end position="309"/>
    </location>
</feature>
<feature type="compositionally biased region" description="Polar residues" evidence="15">
    <location>
        <begin position="2197"/>
        <end position="2206"/>
    </location>
</feature>
<dbReference type="GO" id="GO:0008270">
    <property type="term" value="F:zinc ion binding"/>
    <property type="evidence" value="ECO:0007669"/>
    <property type="project" value="UniProtKB-KW"/>
</dbReference>
<feature type="compositionally biased region" description="Polar residues" evidence="15">
    <location>
        <begin position="1533"/>
        <end position="1565"/>
    </location>
</feature>
<keyword evidence="20" id="KW-1185">Reference proteome</keyword>
<evidence type="ECO:0000256" key="11">
    <source>
        <dbReference type="ARBA" id="ARBA00023242"/>
    </source>
</evidence>
<dbReference type="Proteomes" id="UP000694843">
    <property type="component" value="Unplaced"/>
</dbReference>
<dbReference type="InterPro" id="IPR044075">
    <property type="entry name" value="PRKCBP1_PHD"/>
</dbReference>
<feature type="region of interest" description="Disordered" evidence="15">
    <location>
        <begin position="1681"/>
        <end position="1778"/>
    </location>
</feature>
<dbReference type="SUPFAM" id="SSF47370">
    <property type="entry name" value="Bromodomain"/>
    <property type="match status" value="1"/>
</dbReference>
<keyword evidence="9 12" id="KW-0103">Bromodomain</keyword>
<dbReference type="PROSITE" id="PS50812">
    <property type="entry name" value="PWWP"/>
    <property type="match status" value="1"/>
</dbReference>
<evidence type="ECO:0000256" key="2">
    <source>
        <dbReference type="ARBA" id="ARBA00004286"/>
    </source>
</evidence>
<dbReference type="Pfam" id="PF10497">
    <property type="entry name" value="zf-4CXXC_R1"/>
    <property type="match status" value="1"/>
</dbReference>
<dbReference type="SUPFAM" id="SSF63748">
    <property type="entry name" value="Tudor/PWWP/MBT"/>
    <property type="match status" value="1"/>
</dbReference>
<dbReference type="Pfam" id="PF24324">
    <property type="entry name" value="MYND_ZMYND11_ZMYD8"/>
    <property type="match status" value="1"/>
</dbReference>
<feature type="domain" description="PHD-type" evidence="17">
    <location>
        <begin position="392"/>
        <end position="437"/>
    </location>
</feature>
<dbReference type="SMART" id="SM00249">
    <property type="entry name" value="PHD"/>
    <property type="match status" value="1"/>
</dbReference>
<protein>
    <submittedName>
        <fullName evidence="21">Uncharacterized protein LOC108677761 isoform X1</fullName>
    </submittedName>
</protein>
<evidence type="ECO:0000256" key="1">
    <source>
        <dbReference type="ARBA" id="ARBA00004123"/>
    </source>
</evidence>